<dbReference type="SMART" id="SM00248">
    <property type="entry name" value="ANK"/>
    <property type="match status" value="3"/>
</dbReference>
<dbReference type="RefSeq" id="XP_047735631.1">
    <property type="nucleotide sequence ID" value="XM_047879675.1"/>
</dbReference>
<dbReference type="Pfam" id="PF12796">
    <property type="entry name" value="Ank_2"/>
    <property type="match status" value="1"/>
</dbReference>
<feature type="compositionally biased region" description="Polar residues" evidence="2">
    <location>
        <begin position="1055"/>
        <end position="1073"/>
    </location>
</feature>
<dbReference type="GO" id="GO:0007140">
    <property type="term" value="P:male meiotic nuclear division"/>
    <property type="evidence" value="ECO:0007669"/>
    <property type="project" value="InterPro"/>
</dbReference>
<dbReference type="GO" id="GO:0030496">
    <property type="term" value="C:midbody"/>
    <property type="evidence" value="ECO:0007669"/>
    <property type="project" value="TreeGrafter"/>
</dbReference>
<dbReference type="InterPro" id="IPR001245">
    <property type="entry name" value="Ser-Thr/Tyr_kinase_cat_dom"/>
</dbReference>
<evidence type="ECO:0000256" key="1">
    <source>
        <dbReference type="PROSITE-ProRule" id="PRU00023"/>
    </source>
</evidence>
<dbReference type="SUPFAM" id="SSF48403">
    <property type="entry name" value="Ankyrin repeat"/>
    <property type="match status" value="1"/>
</dbReference>
<evidence type="ECO:0000313" key="5">
    <source>
        <dbReference type="RefSeq" id="XP_018015761.1"/>
    </source>
</evidence>
<dbReference type="Pfam" id="PF07714">
    <property type="entry name" value="PK_Tyr_Ser-Thr"/>
    <property type="match status" value="1"/>
</dbReference>
<feature type="compositionally biased region" description="Low complexity" evidence="2">
    <location>
        <begin position="615"/>
        <end position="627"/>
    </location>
</feature>
<feature type="compositionally biased region" description="Polar residues" evidence="2">
    <location>
        <begin position="602"/>
        <end position="614"/>
    </location>
</feature>
<dbReference type="PROSITE" id="PS50297">
    <property type="entry name" value="ANK_REP_REGION"/>
    <property type="match status" value="2"/>
</dbReference>
<reference evidence="5 6" key="1">
    <citation type="submission" date="2025-04" db="UniProtKB">
        <authorList>
            <consortium name="RefSeq"/>
        </authorList>
    </citation>
    <scope>IDENTIFICATION</scope>
    <source>
        <tissue evidence="5 6">Whole organism</tissue>
    </source>
</reference>
<feature type="region of interest" description="Disordered" evidence="2">
    <location>
        <begin position="220"/>
        <end position="241"/>
    </location>
</feature>
<dbReference type="GO" id="GO:0008608">
    <property type="term" value="P:attachment of spindle microtubules to kinetochore"/>
    <property type="evidence" value="ECO:0007669"/>
    <property type="project" value="InterPro"/>
</dbReference>
<feature type="region of interest" description="Disordered" evidence="2">
    <location>
        <begin position="950"/>
        <end position="1109"/>
    </location>
</feature>
<evidence type="ECO:0000313" key="4">
    <source>
        <dbReference type="Proteomes" id="UP000694843"/>
    </source>
</evidence>
<dbReference type="GO" id="GO:0045171">
    <property type="term" value="C:intercellular bridge"/>
    <property type="evidence" value="ECO:0007669"/>
    <property type="project" value="TreeGrafter"/>
</dbReference>
<feature type="compositionally biased region" description="Basic and acidic residues" evidence="2">
    <location>
        <begin position="960"/>
        <end position="978"/>
    </location>
</feature>
<feature type="compositionally biased region" description="Low complexity" evidence="2">
    <location>
        <begin position="823"/>
        <end position="834"/>
    </location>
</feature>
<feature type="repeat" description="ANK" evidence="1">
    <location>
        <begin position="50"/>
        <end position="82"/>
    </location>
</feature>
<feature type="region of interest" description="Disordered" evidence="2">
    <location>
        <begin position="160"/>
        <end position="187"/>
    </location>
</feature>
<feature type="compositionally biased region" description="Low complexity" evidence="2">
    <location>
        <begin position="1015"/>
        <end position="1024"/>
    </location>
</feature>
<evidence type="ECO:0000313" key="6">
    <source>
        <dbReference type="RefSeq" id="XP_047735631.1"/>
    </source>
</evidence>
<feature type="compositionally biased region" description="Low complexity" evidence="2">
    <location>
        <begin position="585"/>
        <end position="598"/>
    </location>
</feature>
<dbReference type="PRINTS" id="PR01415">
    <property type="entry name" value="ANKYRIN"/>
</dbReference>
<dbReference type="PANTHER" id="PTHR23060">
    <property type="entry name" value="TESTIS EXPRESSED GENE 14"/>
    <property type="match status" value="1"/>
</dbReference>
<dbReference type="InterPro" id="IPR039339">
    <property type="entry name" value="Tex14"/>
</dbReference>
<accession>A0A8B7NRR9</accession>
<feature type="region of interest" description="Disordered" evidence="2">
    <location>
        <begin position="577"/>
        <end position="628"/>
    </location>
</feature>
<feature type="compositionally biased region" description="Low complexity" evidence="2">
    <location>
        <begin position="1039"/>
        <end position="1054"/>
    </location>
</feature>
<feature type="compositionally biased region" description="Polar residues" evidence="2">
    <location>
        <begin position="982"/>
        <end position="993"/>
    </location>
</feature>
<feature type="compositionally biased region" description="Basic residues" evidence="2">
    <location>
        <begin position="1095"/>
        <end position="1105"/>
    </location>
</feature>
<proteinExistence type="predicted"/>
<dbReference type="GO" id="GO:0004672">
    <property type="term" value="F:protein kinase activity"/>
    <property type="evidence" value="ECO:0007669"/>
    <property type="project" value="InterPro"/>
</dbReference>
<evidence type="ECO:0000256" key="2">
    <source>
        <dbReference type="SAM" id="MobiDB-lite"/>
    </source>
</evidence>
<dbReference type="GO" id="GO:0043063">
    <property type="term" value="P:intercellular bridge organization"/>
    <property type="evidence" value="ECO:0007669"/>
    <property type="project" value="InterPro"/>
</dbReference>
<organism evidence="4 5">
    <name type="scientific">Hyalella azteca</name>
    <name type="common">Amphipod</name>
    <dbReference type="NCBI Taxonomy" id="294128"/>
    <lineage>
        <taxon>Eukaryota</taxon>
        <taxon>Metazoa</taxon>
        <taxon>Ecdysozoa</taxon>
        <taxon>Arthropoda</taxon>
        <taxon>Crustacea</taxon>
        <taxon>Multicrustacea</taxon>
        <taxon>Malacostraca</taxon>
        <taxon>Eumalacostraca</taxon>
        <taxon>Peracarida</taxon>
        <taxon>Amphipoda</taxon>
        <taxon>Senticaudata</taxon>
        <taxon>Talitrida</taxon>
        <taxon>Talitroidea</taxon>
        <taxon>Hyalellidae</taxon>
        <taxon>Hyalella</taxon>
    </lineage>
</organism>
<feature type="repeat" description="ANK" evidence="1">
    <location>
        <begin position="84"/>
        <end position="116"/>
    </location>
</feature>
<dbReference type="Gene3D" id="1.10.510.10">
    <property type="entry name" value="Transferase(Phosphotransferase) domain 1"/>
    <property type="match status" value="1"/>
</dbReference>
<dbReference type="PANTHER" id="PTHR23060:SF3">
    <property type="entry name" value="TESTIS EXPRESSED 14, INTERCELLULAR BRIDGE FORMING FACTOR"/>
    <property type="match status" value="1"/>
</dbReference>
<dbReference type="Proteomes" id="UP000694843">
    <property type="component" value="Unplaced"/>
</dbReference>
<dbReference type="PROSITE" id="PS50088">
    <property type="entry name" value="ANK_REPEAT"/>
    <property type="match status" value="2"/>
</dbReference>
<dbReference type="KEGG" id="hazt:108672575"/>
<dbReference type="GO" id="GO:0000776">
    <property type="term" value="C:kinetochore"/>
    <property type="evidence" value="ECO:0007669"/>
    <property type="project" value="TreeGrafter"/>
</dbReference>
<feature type="domain" description="Protein kinase" evidence="3">
    <location>
        <begin position="196"/>
        <end position="552"/>
    </location>
</feature>
<dbReference type="RefSeq" id="XP_018015761.1">
    <property type="nucleotide sequence ID" value="XM_018160272.1"/>
</dbReference>
<feature type="compositionally biased region" description="Basic and acidic residues" evidence="2">
    <location>
        <begin position="1248"/>
        <end position="1260"/>
    </location>
</feature>
<name>A0A8B7NRR9_HYAAZ</name>
<feature type="region of interest" description="Disordered" evidence="2">
    <location>
        <begin position="737"/>
        <end position="801"/>
    </location>
</feature>
<dbReference type="GO" id="GO:0051306">
    <property type="term" value="P:mitotic sister chromatid separation"/>
    <property type="evidence" value="ECO:0007669"/>
    <property type="project" value="InterPro"/>
</dbReference>
<gene>
    <name evidence="5 6" type="primary">LOC108672575</name>
</gene>
<feature type="region of interest" description="Disordered" evidence="2">
    <location>
        <begin position="1248"/>
        <end position="1295"/>
    </location>
</feature>
<sequence>MMMPVPLKGGGRPMRPHYPDELHVAVLTGRCKRIKNLLKKGVHIESVNDHGQTPLFCAAWGGDVEVVQLLLGLGANPNRRCGSSGATPVHAATYRGSRRVLRLLIEAGADLSVRDSANLTPRDYAERQPHPIRRQKILAFLDLVLSMTLHRTRGLDLHRSSGLKGVDCDSPSANTSTLPRRPLAPSESRLALNKSTLSLSKKSVGSVSSVWGACVGISDPRDRPPVSPARPTTEQGAVKPASSVANLNKTVSCHLLDQLCVTTSLPLLSPDQLQRPTVPGTAYTCGGPTVYSPYSWLGTPVTVRRPTPALTIAKDNKSPGSEGKPDQDAVLSLLEELAILRRLRHPAFLEVMAACHVTDPSPDHVTLVFQHVPHGSLYHHLHVMHRDLSMGGAVDILVGVVEGLLFLHAHGWLHSGLSSHALHLVSTSHAKLGSFQHAIQQQAKGGCSMKADELGRATWLVPWQAPEVISEAMVSIKSEVYGLATIIWEIWSGMPPWCGVPDSEIKRRVSEGESLPYLTGAPPSLVMYLTQYGLKWNAHERDLDFHEIHTMLRSLRVQVEEDERVPAVTAWAPPSLPNTPIIGRNAPQNAAHNPNNPHFLRNRSSIASNDNLRPSSSSYPSTSARSSSEIHPSQYLQFVTIDQLSSSSSCSSVHLQGQQIPQDLAEGITTLPSKVSVEINKSSGGRGHLNHQLSAVQVHEKPIERCVEIQNIAHVTSCPRNAIKSSSVLMTSTPARSMAGRAGDLPPDLLPSKFRPAPHMPPGTPDILSRELGSLLRPFSQPAERSAASPVSTGSDKENFDADGANVQEFAYISNRAKRAFFSESESSSKAPSPVDDKPPRVNHHWHSVDGSKTSSPKTFVEKEVVKERVIYNKSNNKFEAQDVKRSIRTDVVRKGLSLSNLLNIGGGSMVTRTISHISLCSAEGAASPGGEVRRPQRTISQVTLTFKKLSTTDSSSSSSRDELEEAVKGDNRRDTQHYRRSTSLTKNQQQAKSPRHWDEVTAIKPASHQLTRHSSSCSLSSGGPPSPVHQFVGGPGHSLLASAALKARSGSSLPTSPQRKTSTAKTSETRPSSYYGVGAVALTESVRINPRHDGSRHRHRRGQRSAHIEPEEEFIDDEFNAALYEQPHMQLSVGSSENLLDSRLSTTSVMADDSGLFRGCLPRRLDDVSLACEQQACATAYETPLYAPRLSGHSVNAPRHILNALPENSDEDLSLTSLTLRESIVPDNQSTRQPHPETACSILPESREAAEKISSKSDEASVLPPTETDSIAENSSMSVKDSDSVASFSPSMGDFRKEYEPLQSVLLLRSMQGKGLSLYLPKHSLGSDDSETEVL</sequence>
<dbReference type="InterPro" id="IPR036770">
    <property type="entry name" value="Ankyrin_rpt-contain_sf"/>
</dbReference>
<dbReference type="GO" id="GO:0005524">
    <property type="term" value="F:ATP binding"/>
    <property type="evidence" value="ECO:0007669"/>
    <property type="project" value="InterPro"/>
</dbReference>
<dbReference type="SUPFAM" id="SSF56112">
    <property type="entry name" value="Protein kinase-like (PK-like)"/>
    <property type="match status" value="1"/>
</dbReference>
<dbReference type="OrthoDB" id="194358at2759"/>
<dbReference type="GO" id="GO:0007094">
    <property type="term" value="P:mitotic spindle assembly checkpoint signaling"/>
    <property type="evidence" value="ECO:0007669"/>
    <property type="project" value="InterPro"/>
</dbReference>
<dbReference type="InterPro" id="IPR002110">
    <property type="entry name" value="Ankyrin_rpt"/>
</dbReference>
<keyword evidence="4" id="KW-1185">Reference proteome</keyword>
<evidence type="ECO:0000259" key="3">
    <source>
        <dbReference type="PROSITE" id="PS50011"/>
    </source>
</evidence>
<dbReference type="GeneID" id="108672575"/>
<dbReference type="InterPro" id="IPR000719">
    <property type="entry name" value="Prot_kinase_dom"/>
</dbReference>
<protein>
    <submittedName>
        <fullName evidence="5">Uncharacterized protein LOC108672575 isoform X1</fullName>
    </submittedName>
    <submittedName>
        <fullName evidence="6">Uncharacterized protein LOC108672575 isoform X2</fullName>
    </submittedName>
</protein>
<dbReference type="Gene3D" id="1.25.40.20">
    <property type="entry name" value="Ankyrin repeat-containing domain"/>
    <property type="match status" value="1"/>
</dbReference>
<feature type="region of interest" description="Disordered" evidence="2">
    <location>
        <begin position="823"/>
        <end position="857"/>
    </location>
</feature>
<keyword evidence="1" id="KW-0040">ANK repeat</keyword>
<feature type="compositionally biased region" description="Polar residues" evidence="2">
    <location>
        <begin position="1268"/>
        <end position="1291"/>
    </location>
</feature>
<dbReference type="PROSITE" id="PS50011">
    <property type="entry name" value="PROTEIN_KINASE_DOM"/>
    <property type="match status" value="1"/>
</dbReference>
<dbReference type="InterPro" id="IPR011009">
    <property type="entry name" value="Kinase-like_dom_sf"/>
</dbReference>